<sequence>MLSVPLPLVCVLITPDSGFSFLTTRIRSFPFRFVMSNKSKMQHSSSPAMTPITMAAIIPPPI</sequence>
<name>A0A0K2TV26_LEPSM</name>
<dbReference type="AlphaFoldDB" id="A0A0K2TV26"/>
<accession>A0A0K2TV26</accession>
<reference evidence="1" key="1">
    <citation type="submission" date="2014-05" db="EMBL/GenBank/DDBJ databases">
        <authorList>
            <person name="Chronopoulou M."/>
        </authorList>
    </citation>
    <scope>NUCLEOTIDE SEQUENCE</scope>
    <source>
        <tissue evidence="1">Whole organism</tissue>
    </source>
</reference>
<dbReference type="EMBL" id="HACA01012334">
    <property type="protein sequence ID" value="CDW29695.1"/>
    <property type="molecule type" value="Transcribed_RNA"/>
</dbReference>
<evidence type="ECO:0000313" key="1">
    <source>
        <dbReference type="EMBL" id="CDW29695.1"/>
    </source>
</evidence>
<protein>
    <submittedName>
        <fullName evidence="1">Uncharacterized protein</fullName>
    </submittedName>
</protein>
<proteinExistence type="predicted"/>
<organism evidence="1">
    <name type="scientific">Lepeophtheirus salmonis</name>
    <name type="common">Salmon louse</name>
    <name type="synonym">Caligus salmonis</name>
    <dbReference type="NCBI Taxonomy" id="72036"/>
    <lineage>
        <taxon>Eukaryota</taxon>
        <taxon>Metazoa</taxon>
        <taxon>Ecdysozoa</taxon>
        <taxon>Arthropoda</taxon>
        <taxon>Crustacea</taxon>
        <taxon>Multicrustacea</taxon>
        <taxon>Hexanauplia</taxon>
        <taxon>Copepoda</taxon>
        <taxon>Siphonostomatoida</taxon>
        <taxon>Caligidae</taxon>
        <taxon>Lepeophtheirus</taxon>
    </lineage>
</organism>